<dbReference type="GO" id="GO:1990281">
    <property type="term" value="C:efflux pump complex"/>
    <property type="evidence" value="ECO:0007669"/>
    <property type="project" value="TreeGrafter"/>
</dbReference>
<accession>A0A2P7RR91</accession>
<evidence type="ECO:0000259" key="7">
    <source>
        <dbReference type="Pfam" id="PF25876"/>
    </source>
</evidence>
<keyword evidence="4" id="KW-0997">Cell inner membrane</keyword>
<dbReference type="Pfam" id="PF25917">
    <property type="entry name" value="BSH_RND"/>
    <property type="match status" value="1"/>
</dbReference>
<dbReference type="Proteomes" id="UP000241229">
    <property type="component" value="Unassembled WGS sequence"/>
</dbReference>
<dbReference type="InterPro" id="IPR058626">
    <property type="entry name" value="MdtA-like_b-barrel"/>
</dbReference>
<evidence type="ECO:0000313" key="11">
    <source>
        <dbReference type="Proteomes" id="UP000241229"/>
    </source>
</evidence>
<dbReference type="Pfam" id="PF25876">
    <property type="entry name" value="HH_MFP_RND"/>
    <property type="match status" value="1"/>
</dbReference>
<evidence type="ECO:0000256" key="4">
    <source>
        <dbReference type="ARBA" id="ARBA00022519"/>
    </source>
</evidence>
<feature type="compositionally biased region" description="Basic and acidic residues" evidence="6">
    <location>
        <begin position="503"/>
        <end position="521"/>
    </location>
</feature>
<feature type="compositionally biased region" description="Basic and acidic residues" evidence="6">
    <location>
        <begin position="543"/>
        <end position="560"/>
    </location>
</feature>
<feature type="domain" description="Multidrug resistance protein MdtA-like barrel-sandwich hybrid" evidence="8">
    <location>
        <begin position="80"/>
        <end position="213"/>
    </location>
</feature>
<proteinExistence type="inferred from homology"/>
<sequence length="646" mass="68072">MRHKGLFSILLLAGAVGAAFVLTPGLADRTSRLLATDHGVRAADAGHQGPRAATVTTAVASTADFPIRRYAIGFVTSPAVVEIGARVSSQVTAIKVKDGQMVKAGDVLLQLDDRALQAAVDRDQAMLDKDQALLVSAQADLGRAKDLVATRIGTQQSYDQALAAEKSAAATVAADQAQLDADKVQLGFATITAPIAGRLGQVNTTIGDLVGPNTGGTAVAALVTITQMDPLEVQFDLPEKELGLLQKGLASPAPPTVMLHKDDDPTPIGTGTVDFIDSSVDTASGTFAVKATVPNPGLTLWPRQGGEPRHRRRHAALDALWRLRHRADLDHLRLGRQLSGDFGARSTHRLDAGAHPVDPRAHGQRQPGADLRLRPGRAHRRAADGQPARPAAGGDDLLQSAARRGAGRHGHPHRRAETADRDAADDLDHLRRHGQDLPGFAGQPGFSDRRRHPDHLYRARHPLREFCPPADDPDRPAVGGGRRAAGADAGRDGRVDHRHHRHADADRHRQEERHHDGRRGAESQARGHGAGRGDPPRLPDALPADHDDDAGRADGHAADRARRRRQRRAAPAAGRRRGRRPAGVAGADAVHHAGDLRLHGAAFGLAAAAGAVAGAKAGGVGQGGFAGVTAGHMRNDSTCAASYPHP</sequence>
<dbReference type="InterPro" id="IPR006143">
    <property type="entry name" value="RND_pump_MFP"/>
</dbReference>
<dbReference type="SUPFAM" id="SSF111369">
    <property type="entry name" value="HlyD-like secretion proteins"/>
    <property type="match status" value="1"/>
</dbReference>
<dbReference type="InterPro" id="IPR058624">
    <property type="entry name" value="MdtA-like_HH"/>
</dbReference>
<dbReference type="PANTHER" id="PTHR30469">
    <property type="entry name" value="MULTIDRUG RESISTANCE PROTEIN MDTA"/>
    <property type="match status" value="1"/>
</dbReference>
<feature type="compositionally biased region" description="Basic residues" evidence="6">
    <location>
        <begin position="561"/>
        <end position="580"/>
    </location>
</feature>
<evidence type="ECO:0000256" key="1">
    <source>
        <dbReference type="ARBA" id="ARBA00004236"/>
    </source>
</evidence>
<dbReference type="Gene3D" id="1.10.287.470">
    <property type="entry name" value="Helix hairpin bin"/>
    <property type="match status" value="1"/>
</dbReference>
<dbReference type="PANTHER" id="PTHR30469:SF36">
    <property type="entry name" value="BLL3903 PROTEIN"/>
    <property type="match status" value="1"/>
</dbReference>
<feature type="compositionally biased region" description="Basic residues" evidence="6">
    <location>
        <begin position="405"/>
        <end position="414"/>
    </location>
</feature>
<gene>
    <name evidence="10" type="ORF">C7I84_26300</name>
</gene>
<evidence type="ECO:0000259" key="8">
    <source>
        <dbReference type="Pfam" id="PF25917"/>
    </source>
</evidence>
<keyword evidence="5" id="KW-0472">Membrane</keyword>
<evidence type="ECO:0000256" key="6">
    <source>
        <dbReference type="SAM" id="MobiDB-lite"/>
    </source>
</evidence>
<evidence type="ECO:0000313" key="10">
    <source>
        <dbReference type="EMBL" id="PSJ52700.1"/>
    </source>
</evidence>
<feature type="domain" description="Multidrug resistance protein MdtA-like alpha-helical hairpin" evidence="7">
    <location>
        <begin position="123"/>
        <end position="188"/>
    </location>
</feature>
<evidence type="ECO:0000256" key="5">
    <source>
        <dbReference type="ARBA" id="ARBA00023136"/>
    </source>
</evidence>
<keyword evidence="11" id="KW-1185">Reference proteome</keyword>
<name>A0A2P7RR91_9HYPH</name>
<comment type="subcellular location">
    <subcellularLocation>
        <location evidence="1">Cell membrane</location>
    </subcellularLocation>
</comment>
<dbReference type="AlphaFoldDB" id="A0A2P7RR91"/>
<evidence type="ECO:0000259" key="9">
    <source>
        <dbReference type="Pfam" id="PF25944"/>
    </source>
</evidence>
<comment type="similarity">
    <text evidence="2">Belongs to the membrane fusion protein (MFP) (TC 8.A.1) family.</text>
</comment>
<dbReference type="InterPro" id="IPR058625">
    <property type="entry name" value="MdtA-like_BSH"/>
</dbReference>
<dbReference type="Gene3D" id="2.40.30.170">
    <property type="match status" value="1"/>
</dbReference>
<feature type="region of interest" description="Disordered" evidence="6">
    <location>
        <begin position="346"/>
        <end position="395"/>
    </location>
</feature>
<dbReference type="EMBL" id="PXYK01000036">
    <property type="protein sequence ID" value="PSJ52700.1"/>
    <property type="molecule type" value="Genomic_DNA"/>
</dbReference>
<dbReference type="GO" id="GO:0015562">
    <property type="term" value="F:efflux transmembrane transporter activity"/>
    <property type="evidence" value="ECO:0007669"/>
    <property type="project" value="TreeGrafter"/>
</dbReference>
<dbReference type="Pfam" id="PF25944">
    <property type="entry name" value="Beta-barrel_RND"/>
    <property type="match status" value="1"/>
</dbReference>
<feature type="region of interest" description="Disordered" evidence="6">
    <location>
        <begin position="432"/>
        <end position="584"/>
    </location>
</feature>
<feature type="compositionally biased region" description="Basic and acidic residues" evidence="6">
    <location>
        <begin position="348"/>
        <end position="361"/>
    </location>
</feature>
<protein>
    <submittedName>
        <fullName evidence="10">Uncharacterized protein</fullName>
    </submittedName>
</protein>
<dbReference type="Gene3D" id="2.40.50.100">
    <property type="match status" value="1"/>
</dbReference>
<feature type="compositionally biased region" description="Basic residues" evidence="6">
    <location>
        <begin position="449"/>
        <end position="461"/>
    </location>
</feature>
<reference evidence="10 11" key="1">
    <citation type="submission" date="2018-03" db="EMBL/GenBank/DDBJ databases">
        <title>The draft genome of Mesorhizobium sp. 6GN-30.</title>
        <authorList>
            <person name="Liu L."/>
            <person name="Li L."/>
            <person name="Wang T."/>
            <person name="Zhang X."/>
            <person name="Liang L."/>
        </authorList>
    </citation>
    <scope>NUCLEOTIDE SEQUENCE [LARGE SCALE GENOMIC DNA]</scope>
    <source>
        <strain evidence="10 11">6GN30</strain>
    </source>
</reference>
<organism evidence="10 11">
    <name type="scientific">Kumtagia ephedrae</name>
    <dbReference type="NCBI Taxonomy" id="2116701"/>
    <lineage>
        <taxon>Bacteria</taxon>
        <taxon>Pseudomonadati</taxon>
        <taxon>Pseudomonadota</taxon>
        <taxon>Alphaproteobacteria</taxon>
        <taxon>Hyphomicrobiales</taxon>
        <taxon>Phyllobacteriaceae</taxon>
        <taxon>Kumtagia</taxon>
    </lineage>
</organism>
<keyword evidence="3" id="KW-1003">Cell membrane</keyword>
<dbReference type="OrthoDB" id="9783047at2"/>
<evidence type="ECO:0000256" key="3">
    <source>
        <dbReference type="ARBA" id="ARBA00022475"/>
    </source>
</evidence>
<evidence type="ECO:0000256" key="2">
    <source>
        <dbReference type="ARBA" id="ARBA00009477"/>
    </source>
</evidence>
<dbReference type="NCBIfam" id="TIGR01730">
    <property type="entry name" value="RND_mfp"/>
    <property type="match status" value="1"/>
</dbReference>
<feature type="domain" description="Multidrug resistance protein MdtA-like beta-barrel" evidence="9">
    <location>
        <begin position="230"/>
        <end position="304"/>
    </location>
</feature>
<feature type="region of interest" description="Disordered" evidence="6">
    <location>
        <begin position="403"/>
        <end position="422"/>
    </location>
</feature>
<comment type="caution">
    <text evidence="10">The sequence shown here is derived from an EMBL/GenBank/DDBJ whole genome shotgun (WGS) entry which is preliminary data.</text>
</comment>